<gene>
    <name evidence="2" type="ORF">SAMN05216421_3265</name>
</gene>
<dbReference type="Pfam" id="PF13581">
    <property type="entry name" value="HATPase_c_2"/>
    <property type="match status" value="1"/>
</dbReference>
<evidence type="ECO:0000259" key="1">
    <source>
        <dbReference type="SMART" id="SM00331"/>
    </source>
</evidence>
<name>A0A1H1YTG3_9GAMM</name>
<keyword evidence="2" id="KW-0418">Kinase</keyword>
<dbReference type="InterPro" id="IPR003594">
    <property type="entry name" value="HATPase_dom"/>
</dbReference>
<dbReference type="InterPro" id="IPR036890">
    <property type="entry name" value="HATPase_C_sf"/>
</dbReference>
<evidence type="ECO:0000313" key="3">
    <source>
        <dbReference type="Proteomes" id="UP000243207"/>
    </source>
</evidence>
<dbReference type="Proteomes" id="UP000243207">
    <property type="component" value="Chromosome I"/>
</dbReference>
<dbReference type="EMBL" id="LT629736">
    <property type="protein sequence ID" value="SDT24718.1"/>
    <property type="molecule type" value="Genomic_DNA"/>
</dbReference>
<dbReference type="CDD" id="cd16934">
    <property type="entry name" value="HATPase_RsbT-like"/>
    <property type="match status" value="1"/>
</dbReference>
<accession>A0A1H1YTG3</accession>
<feature type="domain" description="PPM-type phosphatase" evidence="1">
    <location>
        <begin position="143"/>
        <end position="333"/>
    </location>
</feature>
<dbReference type="SUPFAM" id="SSF81606">
    <property type="entry name" value="PP2C-like"/>
    <property type="match status" value="1"/>
</dbReference>
<organism evidence="2 3">
    <name type="scientific">Halopseudomonas xinjiangensis</name>
    <dbReference type="NCBI Taxonomy" id="487184"/>
    <lineage>
        <taxon>Bacteria</taxon>
        <taxon>Pseudomonadati</taxon>
        <taxon>Pseudomonadota</taxon>
        <taxon>Gammaproteobacteria</taxon>
        <taxon>Pseudomonadales</taxon>
        <taxon>Pseudomonadaceae</taxon>
        <taxon>Halopseudomonas</taxon>
    </lineage>
</organism>
<keyword evidence="3" id="KW-1185">Reference proteome</keyword>
<reference evidence="3" key="1">
    <citation type="submission" date="2016-10" db="EMBL/GenBank/DDBJ databases">
        <authorList>
            <person name="Varghese N."/>
            <person name="Submissions S."/>
        </authorList>
    </citation>
    <scope>NUCLEOTIDE SEQUENCE [LARGE SCALE GENOMIC DNA]</scope>
    <source>
        <strain evidence="3">NRRL B-51270</strain>
    </source>
</reference>
<dbReference type="SMART" id="SM00331">
    <property type="entry name" value="PP2C_SIG"/>
    <property type="match status" value="1"/>
</dbReference>
<dbReference type="PANTHER" id="PTHR35801">
    <property type="entry name" value="PHOSPHOSERINE PHOSPHATASE RSBX"/>
    <property type="match status" value="1"/>
</dbReference>
<evidence type="ECO:0000313" key="2">
    <source>
        <dbReference type="EMBL" id="SDT24718.1"/>
    </source>
</evidence>
<dbReference type="InterPro" id="IPR036457">
    <property type="entry name" value="PPM-type-like_dom_sf"/>
</dbReference>
<dbReference type="Gene3D" id="3.30.565.10">
    <property type="entry name" value="Histidine kinase-like ATPase, C-terminal domain"/>
    <property type="match status" value="1"/>
</dbReference>
<protein>
    <submittedName>
        <fullName evidence="2">Anti-sigma regulatory factor (Ser/Thr protein kinase)</fullName>
    </submittedName>
</protein>
<dbReference type="SUPFAM" id="SSF55874">
    <property type="entry name" value="ATPase domain of HSP90 chaperone/DNA topoisomerase II/histidine kinase"/>
    <property type="match status" value="1"/>
</dbReference>
<dbReference type="InterPro" id="IPR039248">
    <property type="entry name" value="Ptase_RsbX"/>
</dbReference>
<dbReference type="InterPro" id="IPR001932">
    <property type="entry name" value="PPM-type_phosphatase-like_dom"/>
</dbReference>
<sequence length="338" mass="35910">MELNLGGTLTEVIPVEDDSQVGQTRRRVLQLAADIGFDATDAGRAALVATELATNVLKHARLGEVHLRLVPCADLQGLEIIAVDRGPGFDAQRCLRDGFSTGGTQGNGLGAISRQAQVFDLYSDERGSVILARLYPRATQSCDLRFGVSQHAQRHETACGDGWHLAVDAQRICVLVVDGLGHGEDAAKAALAGTTAFAEHPFDPPETLIADMHRSMQGTRGGAAAIAQFDARDGNVKFAGIGNIGARLASPTGSRGMASHPGIVGVQFRKVHTFTQTVAGGQLMLLFSDGLQSRWDLQDYPGLVSQHPAVVAAVLHRDFCRGRDDATILVIELEVPHG</sequence>
<dbReference type="Gene3D" id="3.60.40.10">
    <property type="entry name" value="PPM-type phosphatase domain"/>
    <property type="match status" value="1"/>
</dbReference>
<proteinExistence type="predicted"/>
<dbReference type="AlphaFoldDB" id="A0A1H1YTG3"/>
<dbReference type="Pfam" id="PF07228">
    <property type="entry name" value="SpoIIE"/>
    <property type="match status" value="1"/>
</dbReference>
<dbReference type="GO" id="GO:0016301">
    <property type="term" value="F:kinase activity"/>
    <property type="evidence" value="ECO:0007669"/>
    <property type="project" value="UniProtKB-KW"/>
</dbReference>
<dbReference type="STRING" id="487184.SAMN05216421_3265"/>
<dbReference type="PANTHER" id="PTHR35801:SF1">
    <property type="entry name" value="PHOSPHOSERINE PHOSPHATASE RSBX"/>
    <property type="match status" value="1"/>
</dbReference>
<keyword evidence="2" id="KW-0808">Transferase</keyword>